<feature type="domain" description="BAH" evidence="9">
    <location>
        <begin position="497"/>
        <end position="645"/>
    </location>
</feature>
<dbReference type="InterPro" id="IPR015163">
    <property type="entry name" value="Cdc6_C"/>
</dbReference>
<dbReference type="SUPFAM" id="SSF48403">
    <property type="entry name" value="Ankyrin repeat"/>
    <property type="match status" value="1"/>
</dbReference>
<dbReference type="PANTHER" id="PTHR10763:SF23">
    <property type="entry name" value="ORIGIN RECOGNITION COMPLEX SUBUNIT 1"/>
    <property type="match status" value="1"/>
</dbReference>
<dbReference type="InterPro" id="IPR043151">
    <property type="entry name" value="BAH_sf"/>
</dbReference>
<dbReference type="SMART" id="SM00382">
    <property type="entry name" value="AAA"/>
    <property type="match status" value="1"/>
</dbReference>
<reference evidence="10 11" key="1">
    <citation type="submission" date="2023-09" db="EMBL/GenBank/DDBJ databases">
        <title>Pangenome analysis of Batrachochytrium dendrobatidis and related Chytrids.</title>
        <authorList>
            <person name="Yacoub M.N."/>
            <person name="Stajich J.E."/>
            <person name="James T.Y."/>
        </authorList>
    </citation>
    <scope>NUCLEOTIDE SEQUENCE [LARGE SCALE GENOMIC DNA]</scope>
    <source>
        <strain evidence="10 11">JEL0888</strain>
    </source>
</reference>
<sequence length="1250" mass="135357">MLRLRPRRPPAAPAGPAPPPPPARRSHWDRLPAELHDRVLAAAGPLTRLLCGWLDADRLAVLDVAALWAEVFESEWPGDLRLLPSIRRAPSWVFWSLRSRALFDRLCEQHPGARSLGGAAHAAIRNQWADVIAAADQDWLSVRACECGAIWLLESVQRRNAITNLGAAQSAAAKAFTAVSNQFAKPHGRVRYTRMTFKSGHADAAAAFGQIETLRFLRKHMSPAYWQASVMDAAASHGHLATVEWLFVNRLCGCTPMALDSAAAGGHLDIVAFIHEHMPDVLCTHEAMDGAAKYGHLDVVKYIHDHGIGACTTAAMDGAAANGHLAVVAFLHESRNEGCTQAAIDGAAANGHLAVVDFLRKHRGLECSPRSLVNAAAAGHFRVVQYLVESAPSRGWDIAAARGAALELGRTRVVRTLDSIAPRPRAGAGSSPESATRRSAKAARSAPRPRKSPRTQRRAHAAAPLAETGTLEFVDPVVGGNRGRTTGRFNGFVLGGTTFRLGDVVLLEQISGAALDAMKLTHIARNDDEGDSDQDDLTNGRSGRAATARIGGRWIILPISPAQQGKTVAEQFERNEAGAAREVFVSSRFDFINPLDIVGTCTVVAEQALPKKLPKIAWSDRPVGDAVFFCSHRWNDRLNRPGRPIDWSEFEEIRDDAKPPIVLLGRRTLPSQSEEPLTPSRNAPSAKKPPASKPVVVIPTRQKKSSAAAAKAKPASKQSSKGARGKLTAVSADETSSDESSSSDGEDSDGADGTFESDQDDADDDDDLSSESSSDDPSTESELESDDDDFQKDTWRKAKPRTPQPKARSQAAASNKVTIKRKLAVSRSLTERIYKRAKSGPVRPVALPAAALRRSEAQTDFERARDMLHVGSVPESLPCRESEFFELLSYLDDAIRTDSGMCIYVSGVPGTGKTATFHGVLRTLRAQCDESLGEDEILPPFDFVEINGMKLTEPSQAYSVLWEGLTESKVSPKHAEQLLAQRFSTPSATRPMCVVLMDELDVLVTKKQSVIYNFFDWPNLAHSRLVVVAIANTMDLPERMLSNKVSSRLGLNRITFNPYTHTQLIEIVQSRLEGITAFDKSAVELCARKVGSVSGDARRALDICRRAVEIFEAGGGGVQTSGVIQTSHIDQAVKEMFASSSVQAIRRAGRQQRTFLVAVLRQIRSTGNTHVEFGSVAEEHEILCALQGIPAPAVSGLAQVCSSLAVYRLVLAETAKMGDPIQKIRLNVPPQDVQAAMRQEGDEALLRALG</sequence>
<evidence type="ECO:0000313" key="11">
    <source>
        <dbReference type="Proteomes" id="UP001527925"/>
    </source>
</evidence>
<keyword evidence="4" id="KW-0479">Metal-binding</keyword>
<dbReference type="Proteomes" id="UP001527925">
    <property type="component" value="Unassembled WGS sequence"/>
</dbReference>
<evidence type="ECO:0000256" key="8">
    <source>
        <dbReference type="SAM" id="MobiDB-lite"/>
    </source>
</evidence>
<feature type="compositionally biased region" description="Acidic residues" evidence="8">
    <location>
        <begin position="744"/>
        <end position="790"/>
    </location>
</feature>
<dbReference type="InterPro" id="IPR036390">
    <property type="entry name" value="WH_DNA-bd_sf"/>
</dbReference>
<evidence type="ECO:0000256" key="5">
    <source>
        <dbReference type="ARBA" id="ARBA00022842"/>
    </source>
</evidence>
<comment type="similarity">
    <text evidence="2">Belongs to the ORC1 family.</text>
</comment>
<dbReference type="Pfam" id="PF13637">
    <property type="entry name" value="Ank_4"/>
    <property type="match status" value="1"/>
</dbReference>
<dbReference type="PROSITE" id="PS51038">
    <property type="entry name" value="BAH"/>
    <property type="match status" value="1"/>
</dbReference>
<feature type="compositionally biased region" description="Low complexity" evidence="8">
    <location>
        <begin position="731"/>
        <end position="743"/>
    </location>
</feature>
<dbReference type="Gene3D" id="2.30.30.490">
    <property type="match status" value="1"/>
</dbReference>
<dbReference type="InterPro" id="IPR001025">
    <property type="entry name" value="BAH_dom"/>
</dbReference>
<feature type="region of interest" description="Disordered" evidence="8">
    <location>
        <begin position="419"/>
        <end position="466"/>
    </location>
</feature>
<accession>A0ABR4N2S5</accession>
<dbReference type="InterPro" id="IPR003959">
    <property type="entry name" value="ATPase_AAA_core"/>
</dbReference>
<dbReference type="InterPro" id="IPR050311">
    <property type="entry name" value="ORC1/CDC6"/>
</dbReference>
<dbReference type="Pfam" id="PF00004">
    <property type="entry name" value="AAA"/>
    <property type="match status" value="1"/>
</dbReference>
<comment type="caution">
    <text evidence="10">The sequence shown here is derived from an EMBL/GenBank/DDBJ whole genome shotgun (WGS) entry which is preliminary data.</text>
</comment>
<evidence type="ECO:0000256" key="7">
    <source>
        <dbReference type="ARBA" id="ARBA00023242"/>
    </source>
</evidence>
<keyword evidence="6" id="KW-0238">DNA-binding</keyword>
<dbReference type="InterPro" id="IPR027417">
    <property type="entry name" value="P-loop_NTPase"/>
</dbReference>
<evidence type="ECO:0000256" key="3">
    <source>
        <dbReference type="ARBA" id="ARBA00022705"/>
    </source>
</evidence>
<name>A0ABR4N2S5_9FUNG</name>
<dbReference type="InterPro" id="IPR003593">
    <property type="entry name" value="AAA+_ATPase"/>
</dbReference>
<keyword evidence="7" id="KW-0539">Nucleus</keyword>
<dbReference type="EMBL" id="JADGIZ020000041">
    <property type="protein sequence ID" value="KAL2913813.1"/>
    <property type="molecule type" value="Genomic_DNA"/>
</dbReference>
<feature type="compositionally biased region" description="Low complexity" evidence="8">
    <location>
        <begin position="679"/>
        <end position="721"/>
    </location>
</feature>
<dbReference type="InterPro" id="IPR002110">
    <property type="entry name" value="Ankyrin_rpt"/>
</dbReference>
<feature type="compositionally biased region" description="Basic residues" evidence="8">
    <location>
        <begin position="447"/>
        <end position="460"/>
    </location>
</feature>
<feature type="region of interest" description="Disordered" evidence="8">
    <location>
        <begin position="1"/>
        <end position="28"/>
    </location>
</feature>
<evidence type="ECO:0000313" key="10">
    <source>
        <dbReference type="EMBL" id="KAL2913813.1"/>
    </source>
</evidence>
<dbReference type="PANTHER" id="PTHR10763">
    <property type="entry name" value="CELL DIVISION CONTROL PROTEIN 6-RELATED"/>
    <property type="match status" value="1"/>
</dbReference>
<evidence type="ECO:0000256" key="6">
    <source>
        <dbReference type="ARBA" id="ARBA00023125"/>
    </source>
</evidence>
<keyword evidence="3" id="KW-0235">DNA replication</keyword>
<proteinExistence type="inferred from homology"/>
<feature type="compositionally biased region" description="Pro residues" evidence="8">
    <location>
        <begin position="9"/>
        <end position="23"/>
    </location>
</feature>
<dbReference type="Pfam" id="PF22606">
    <property type="entry name" value="Cdc6-ORC-like_ATPase_lid"/>
    <property type="match status" value="1"/>
</dbReference>
<dbReference type="CDD" id="cd00009">
    <property type="entry name" value="AAA"/>
    <property type="match status" value="1"/>
</dbReference>
<keyword evidence="5" id="KW-0460">Magnesium</keyword>
<feature type="region of interest" description="Disordered" evidence="8">
    <location>
        <begin position="666"/>
        <end position="816"/>
    </location>
</feature>
<comment type="subcellular location">
    <subcellularLocation>
        <location evidence="1">Nucleus</location>
    </subcellularLocation>
</comment>
<keyword evidence="11" id="KW-1185">Reference proteome</keyword>
<dbReference type="Gene3D" id="3.40.50.300">
    <property type="entry name" value="P-loop containing nucleotide triphosphate hydrolases"/>
    <property type="match status" value="1"/>
</dbReference>
<evidence type="ECO:0000256" key="4">
    <source>
        <dbReference type="ARBA" id="ARBA00022723"/>
    </source>
</evidence>
<evidence type="ECO:0000256" key="1">
    <source>
        <dbReference type="ARBA" id="ARBA00004123"/>
    </source>
</evidence>
<dbReference type="InterPro" id="IPR036770">
    <property type="entry name" value="Ankyrin_rpt-contain_sf"/>
</dbReference>
<dbReference type="Pfam" id="PF09079">
    <property type="entry name" value="WHD_Cdc6"/>
    <property type="match status" value="1"/>
</dbReference>
<evidence type="ECO:0000259" key="9">
    <source>
        <dbReference type="PROSITE" id="PS51038"/>
    </source>
</evidence>
<evidence type="ECO:0000256" key="2">
    <source>
        <dbReference type="ARBA" id="ARBA00008398"/>
    </source>
</evidence>
<dbReference type="InterPro" id="IPR054425">
    <property type="entry name" value="Cdc6_ORC1-like_ATPase_lid"/>
</dbReference>
<dbReference type="Gene3D" id="1.25.40.20">
    <property type="entry name" value="Ankyrin repeat-containing domain"/>
    <property type="match status" value="2"/>
</dbReference>
<dbReference type="Gene3D" id="1.10.8.60">
    <property type="match status" value="1"/>
</dbReference>
<dbReference type="SMART" id="SM01074">
    <property type="entry name" value="Cdc6_C"/>
    <property type="match status" value="1"/>
</dbReference>
<organism evidence="10 11">
    <name type="scientific">Polyrhizophydium stewartii</name>
    <dbReference type="NCBI Taxonomy" id="2732419"/>
    <lineage>
        <taxon>Eukaryota</taxon>
        <taxon>Fungi</taxon>
        <taxon>Fungi incertae sedis</taxon>
        <taxon>Chytridiomycota</taxon>
        <taxon>Chytridiomycota incertae sedis</taxon>
        <taxon>Chytridiomycetes</taxon>
        <taxon>Rhizophydiales</taxon>
        <taxon>Rhizophydiales incertae sedis</taxon>
        <taxon>Polyrhizophydium</taxon>
    </lineage>
</organism>
<dbReference type="SUPFAM" id="SSF46785">
    <property type="entry name" value="Winged helix' DNA-binding domain"/>
    <property type="match status" value="1"/>
</dbReference>
<dbReference type="SUPFAM" id="SSF52540">
    <property type="entry name" value="P-loop containing nucleoside triphosphate hydrolases"/>
    <property type="match status" value="1"/>
</dbReference>
<gene>
    <name evidence="10" type="primary">ORC1</name>
    <name evidence="10" type="ORF">HK105_206692</name>
</gene>
<protein>
    <submittedName>
        <fullName evidence="10">Origin recognition complex, subunit 1</fullName>
    </submittedName>
</protein>